<proteinExistence type="predicted"/>
<reference evidence="1 3" key="1">
    <citation type="journal article" date="2019" name="Sci. Rep.">
        <title>Orb-weaving spider Araneus ventricosus genome elucidates the spidroin gene catalogue.</title>
        <authorList>
            <person name="Kono N."/>
            <person name="Nakamura H."/>
            <person name="Ohtoshi R."/>
            <person name="Moran D.A.P."/>
            <person name="Shinohara A."/>
            <person name="Yoshida Y."/>
            <person name="Fujiwara M."/>
            <person name="Mori M."/>
            <person name="Tomita M."/>
            <person name="Arakawa K."/>
        </authorList>
    </citation>
    <scope>NUCLEOTIDE SEQUENCE [LARGE SCALE GENOMIC DNA]</scope>
</reference>
<protein>
    <submittedName>
        <fullName evidence="1">Uncharacterized protein</fullName>
    </submittedName>
</protein>
<dbReference type="Proteomes" id="UP000499080">
    <property type="component" value="Unassembled WGS sequence"/>
</dbReference>
<name>A0A4Y2B477_ARAVE</name>
<keyword evidence="3" id="KW-1185">Reference proteome</keyword>
<evidence type="ECO:0000313" key="1">
    <source>
        <dbReference type="EMBL" id="GBL85864.1"/>
    </source>
</evidence>
<gene>
    <name evidence="2" type="ORF">AVEN_10401_1</name>
    <name evidence="1" type="ORF">AVEN_251122_1</name>
</gene>
<accession>A0A4Y2B477</accession>
<dbReference type="EMBL" id="BGPR01113557">
    <property type="protein sequence ID" value="GBM98386.1"/>
    <property type="molecule type" value="Genomic_DNA"/>
</dbReference>
<sequence>TSPVDAMSKLSFCDLKLQFTRRQYLPIISLLWSSCRSGVLKTRLSGVVLVI</sequence>
<dbReference type="AlphaFoldDB" id="A0A4Y2B477"/>
<evidence type="ECO:0000313" key="3">
    <source>
        <dbReference type="Proteomes" id="UP000499080"/>
    </source>
</evidence>
<feature type="non-terminal residue" evidence="1">
    <location>
        <position position="1"/>
    </location>
</feature>
<evidence type="ECO:0000313" key="2">
    <source>
        <dbReference type="EMBL" id="GBM98386.1"/>
    </source>
</evidence>
<comment type="caution">
    <text evidence="1">The sequence shown here is derived from an EMBL/GenBank/DDBJ whole genome shotgun (WGS) entry which is preliminary data.</text>
</comment>
<organism evidence="1 3">
    <name type="scientific">Araneus ventricosus</name>
    <name type="common">Orbweaver spider</name>
    <name type="synonym">Epeira ventricosa</name>
    <dbReference type="NCBI Taxonomy" id="182803"/>
    <lineage>
        <taxon>Eukaryota</taxon>
        <taxon>Metazoa</taxon>
        <taxon>Ecdysozoa</taxon>
        <taxon>Arthropoda</taxon>
        <taxon>Chelicerata</taxon>
        <taxon>Arachnida</taxon>
        <taxon>Araneae</taxon>
        <taxon>Araneomorphae</taxon>
        <taxon>Entelegynae</taxon>
        <taxon>Araneoidea</taxon>
        <taxon>Araneidae</taxon>
        <taxon>Araneus</taxon>
    </lineage>
</organism>
<dbReference type="EMBL" id="BGPR01233960">
    <property type="protein sequence ID" value="GBL85864.1"/>
    <property type="molecule type" value="Genomic_DNA"/>
</dbReference>